<evidence type="ECO:0000256" key="6">
    <source>
        <dbReference type="ARBA" id="ARBA00022676"/>
    </source>
</evidence>
<dbReference type="Pfam" id="PF05007">
    <property type="entry name" value="Mannosyl_trans"/>
    <property type="match status" value="1"/>
</dbReference>
<evidence type="ECO:0000313" key="14">
    <source>
        <dbReference type="EMBL" id="KAH3681335.1"/>
    </source>
</evidence>
<dbReference type="OrthoDB" id="1741594at2759"/>
<dbReference type="GO" id="GO:0006506">
    <property type="term" value="P:GPI anchor biosynthetic process"/>
    <property type="evidence" value="ECO:0007669"/>
    <property type="project" value="UniProtKB-KW"/>
</dbReference>
<reference evidence="14" key="2">
    <citation type="submission" date="2021-01" db="EMBL/GenBank/DDBJ databases">
        <authorList>
            <person name="Schikora-Tamarit M.A."/>
        </authorList>
    </citation>
    <scope>NUCLEOTIDE SEQUENCE</scope>
    <source>
        <strain evidence="14">CBS2887</strain>
    </source>
</reference>
<dbReference type="Proteomes" id="UP000774326">
    <property type="component" value="Unassembled WGS sequence"/>
</dbReference>
<evidence type="ECO:0000256" key="2">
    <source>
        <dbReference type="ARBA" id="ARBA00004687"/>
    </source>
</evidence>
<evidence type="ECO:0000256" key="11">
    <source>
        <dbReference type="ARBA" id="ARBA00023136"/>
    </source>
</evidence>
<evidence type="ECO:0000256" key="5">
    <source>
        <dbReference type="ARBA" id="ARBA00022502"/>
    </source>
</evidence>
<evidence type="ECO:0000256" key="8">
    <source>
        <dbReference type="ARBA" id="ARBA00022692"/>
    </source>
</evidence>
<proteinExistence type="inferred from homology"/>
<evidence type="ECO:0000256" key="13">
    <source>
        <dbReference type="RuleBase" id="RU365064"/>
    </source>
</evidence>
<feature type="transmembrane region" description="Helical" evidence="13">
    <location>
        <begin position="301"/>
        <end position="319"/>
    </location>
</feature>
<keyword evidence="5 13" id="KW-0337">GPI-anchor biosynthesis</keyword>
<sequence>MSEPQTETKQSPNPPAYLSTSTLLWFSLLVRFLFLLYSFYQDTYLPVKYTDIDYLVFTDASRYVSQSFTPYLRETYRYTPLLSWLLLPNVTWFESWGKILFVIFDLITGWVIIKILRLMKVKEAQAVRLSSIWLLNPMVITISTRGSSESVLTVFVISFIFHLIQGDHIGAGVLAGVAVHLKIYPVIYIPTCLLFLVDYTKPCELVCNPLKLINSKTLKFGLGAAASFLTLSSAMYYIYGWEFVEHTYLYHLTRTDHRHNFSIYNMSLYFTSSLSSTNSFEAAQSSYPIVNHLLSTDLSKLAFVPQLALSSVVIPLVYTKRSLSHTLFLQTLIFVSYNKVMTSQYFIWFLIFLPMILSRSSLITTMRAKGIAMLLFWILGQAAWLSQGYNLEFLGQACYYPGLISASVAFFASNIYVAMGIIDSVDGLSSNDGL</sequence>
<feature type="transmembrane region" description="Helical" evidence="13">
    <location>
        <begin position="218"/>
        <end position="239"/>
    </location>
</feature>
<evidence type="ECO:0000313" key="15">
    <source>
        <dbReference type="Proteomes" id="UP000774326"/>
    </source>
</evidence>
<evidence type="ECO:0000256" key="7">
    <source>
        <dbReference type="ARBA" id="ARBA00022679"/>
    </source>
</evidence>
<evidence type="ECO:0000256" key="4">
    <source>
        <dbReference type="ARBA" id="ARBA00013797"/>
    </source>
</evidence>
<reference evidence="14" key="1">
    <citation type="journal article" date="2021" name="Open Biol.">
        <title>Shared evolutionary footprints suggest mitochondrial oxidative damage underlies multiple complex I losses in fungi.</title>
        <authorList>
            <person name="Schikora-Tamarit M.A."/>
            <person name="Marcet-Houben M."/>
            <person name="Nosek J."/>
            <person name="Gabaldon T."/>
        </authorList>
    </citation>
    <scope>NUCLEOTIDE SEQUENCE</scope>
    <source>
        <strain evidence="14">CBS2887</strain>
    </source>
</reference>
<keyword evidence="10 13" id="KW-1133">Transmembrane helix</keyword>
<dbReference type="GO" id="GO:0005789">
    <property type="term" value="C:endoplasmic reticulum membrane"/>
    <property type="evidence" value="ECO:0007669"/>
    <property type="project" value="UniProtKB-SubCell"/>
</dbReference>
<keyword evidence="9 13" id="KW-0256">Endoplasmic reticulum</keyword>
<dbReference type="EMBL" id="JAEUBG010004464">
    <property type="protein sequence ID" value="KAH3681335.1"/>
    <property type="molecule type" value="Genomic_DNA"/>
</dbReference>
<dbReference type="EC" id="2.4.1.-" evidence="13"/>
<gene>
    <name evidence="14" type="ORF">WICPIJ_007688</name>
</gene>
<feature type="transmembrane region" description="Helical" evidence="13">
    <location>
        <begin position="370"/>
        <end position="386"/>
    </location>
</feature>
<evidence type="ECO:0000256" key="10">
    <source>
        <dbReference type="ARBA" id="ARBA00022989"/>
    </source>
</evidence>
<feature type="transmembrane region" description="Helical" evidence="13">
    <location>
        <begin position="21"/>
        <end position="40"/>
    </location>
</feature>
<keyword evidence="6 13" id="KW-0328">Glycosyltransferase</keyword>
<evidence type="ECO:0000256" key="1">
    <source>
        <dbReference type="ARBA" id="ARBA00004477"/>
    </source>
</evidence>
<keyword evidence="15" id="KW-1185">Reference proteome</keyword>
<keyword evidence="11 13" id="KW-0472">Membrane</keyword>
<evidence type="ECO:0000256" key="9">
    <source>
        <dbReference type="ARBA" id="ARBA00022824"/>
    </source>
</evidence>
<dbReference type="AlphaFoldDB" id="A0A9P8TJV3"/>
<feature type="transmembrane region" description="Helical" evidence="13">
    <location>
        <begin position="398"/>
        <end position="422"/>
    </location>
</feature>
<protein>
    <recommendedName>
        <fullName evidence="4 13">GPI mannosyltransferase 1</fullName>
        <ecNumber evidence="13">2.4.1.-</ecNumber>
    </recommendedName>
    <alternativeName>
        <fullName evidence="13">GPI mannosyltransferase I</fullName>
    </alternativeName>
</protein>
<organism evidence="14 15">
    <name type="scientific">Wickerhamomyces pijperi</name>
    <name type="common">Yeast</name>
    <name type="synonym">Pichia pijperi</name>
    <dbReference type="NCBI Taxonomy" id="599730"/>
    <lineage>
        <taxon>Eukaryota</taxon>
        <taxon>Fungi</taxon>
        <taxon>Dikarya</taxon>
        <taxon>Ascomycota</taxon>
        <taxon>Saccharomycotina</taxon>
        <taxon>Saccharomycetes</taxon>
        <taxon>Phaffomycetales</taxon>
        <taxon>Wickerhamomycetaceae</taxon>
        <taxon>Wickerhamomyces</taxon>
    </lineage>
</organism>
<name>A0A9P8TJV3_WICPI</name>
<evidence type="ECO:0000256" key="12">
    <source>
        <dbReference type="ARBA" id="ARBA00025399"/>
    </source>
</evidence>
<comment type="function">
    <text evidence="12 13">Mannosyltransferase involved in glycosylphosphatidylinositol-anchor biosynthesis. Transfers the first alpha-1,4-mannose to GlcN-acyl-PI during GPI precursor assembly. Required for cell wall integrity.</text>
</comment>
<feature type="transmembrane region" description="Helical" evidence="13">
    <location>
        <begin position="340"/>
        <end position="358"/>
    </location>
</feature>
<feature type="transmembrane region" description="Helical" evidence="13">
    <location>
        <begin position="134"/>
        <end position="161"/>
    </location>
</feature>
<dbReference type="PANTHER" id="PTHR12886">
    <property type="entry name" value="PIG-M MANNOSYLTRANSFERASE"/>
    <property type="match status" value="1"/>
</dbReference>
<dbReference type="GO" id="GO:1990529">
    <property type="term" value="C:glycosylphosphatidylinositol-mannosyltransferase I complex"/>
    <property type="evidence" value="ECO:0007669"/>
    <property type="project" value="TreeGrafter"/>
</dbReference>
<dbReference type="PANTHER" id="PTHR12886:SF0">
    <property type="entry name" value="GPI MANNOSYLTRANSFERASE 1"/>
    <property type="match status" value="1"/>
</dbReference>
<comment type="subcellular location">
    <subcellularLocation>
        <location evidence="1 13">Endoplasmic reticulum membrane</location>
        <topology evidence="1 13">Multi-pass membrane protein</topology>
    </subcellularLocation>
</comment>
<comment type="pathway">
    <text evidence="2 13">Glycolipid biosynthesis; glycosylphosphatidylinositol-anchor biosynthesis.</text>
</comment>
<comment type="caution">
    <text evidence="14">The sequence shown here is derived from an EMBL/GenBank/DDBJ whole genome shotgun (WGS) entry which is preliminary data.</text>
</comment>
<dbReference type="GO" id="GO:0051751">
    <property type="term" value="F:alpha-1,4-mannosyltransferase activity"/>
    <property type="evidence" value="ECO:0007669"/>
    <property type="project" value="InterPro"/>
</dbReference>
<feature type="transmembrane region" description="Helical" evidence="13">
    <location>
        <begin position="173"/>
        <end position="197"/>
    </location>
</feature>
<feature type="transmembrane region" description="Helical" evidence="13">
    <location>
        <begin position="95"/>
        <end position="113"/>
    </location>
</feature>
<dbReference type="InterPro" id="IPR007704">
    <property type="entry name" value="PIG-M"/>
</dbReference>
<dbReference type="GO" id="GO:0004376">
    <property type="term" value="F:GPI mannosyltransferase activity"/>
    <property type="evidence" value="ECO:0007669"/>
    <property type="project" value="InterPro"/>
</dbReference>
<keyword evidence="8 13" id="KW-0812">Transmembrane</keyword>
<comment type="similarity">
    <text evidence="3 13">Belongs to the PIGM family.</text>
</comment>
<keyword evidence="7 13" id="KW-0808">Transferase</keyword>
<evidence type="ECO:0000256" key="3">
    <source>
        <dbReference type="ARBA" id="ARBA00011071"/>
    </source>
</evidence>
<accession>A0A9P8TJV3</accession>